<dbReference type="AlphaFoldDB" id="A0ABD2Y3E8"/>
<evidence type="ECO:0000256" key="1">
    <source>
        <dbReference type="SAM" id="MobiDB-lite"/>
    </source>
</evidence>
<keyword evidence="4" id="KW-1185">Reference proteome</keyword>
<feature type="compositionally biased region" description="Polar residues" evidence="1">
    <location>
        <begin position="336"/>
        <end position="345"/>
    </location>
</feature>
<comment type="caution">
    <text evidence="3">The sequence shown here is derived from an EMBL/GenBank/DDBJ whole genome shotgun (WGS) entry which is preliminary data.</text>
</comment>
<feature type="compositionally biased region" description="Polar residues" evidence="1">
    <location>
        <begin position="147"/>
        <end position="166"/>
    </location>
</feature>
<dbReference type="InterPro" id="IPR012417">
    <property type="entry name" value="CaM-bd_dom_pln"/>
</dbReference>
<evidence type="ECO:0000313" key="4">
    <source>
        <dbReference type="Proteomes" id="UP001630127"/>
    </source>
</evidence>
<dbReference type="SMART" id="SM01054">
    <property type="entry name" value="CaM_binding"/>
    <property type="match status" value="1"/>
</dbReference>
<dbReference type="PANTHER" id="PTHR33349:SF20">
    <property type="entry name" value="CHROMO DOMAIN CEC-LIKE PROTEIN"/>
    <property type="match status" value="1"/>
</dbReference>
<feature type="region of interest" description="Disordered" evidence="1">
    <location>
        <begin position="233"/>
        <end position="376"/>
    </location>
</feature>
<sequence length="415" mass="46026">MATRVTEGMAGKEKRGISPSSRKSPSTSKQSSPNKRHDSTTSERSIPNYLKPTISSGIDPSKHHVKKHPSSDTVHKAILARRRSLEKPLPPSHVQKTRTSPNPMERNIRSSSFTSKTTTPHKSPSDRLSKATKHDGIEQSPHPRPTTVKTSSISLKKQETLGNTLSGKPPVEIRPGKVDTPNVDDISHVLEMQVEEDPHSSIVEADEEILHVGKNNVITDDILVVEDEVHVNVSQPEPESHEVKMIEPSPVLKDKQDVINGATIEEPEDKLQIQEITSNNSEMLEQHCEKEKDINHPDDENVEESKVEVQKKKGENSNEDSGVQTFHEEEERSDESQVPDSQHNIGSAEDVAREVKQDTERAIAKPQVAQGKKDSAVVSNDVIEETASKLREQRKNKVKALAGAFETVISLQESK</sequence>
<name>A0ABD2Y3E8_9GENT</name>
<feature type="compositionally biased region" description="Basic and acidic residues" evidence="1">
    <location>
        <begin position="123"/>
        <end position="137"/>
    </location>
</feature>
<feature type="compositionally biased region" description="Low complexity" evidence="1">
    <location>
        <begin position="18"/>
        <end position="33"/>
    </location>
</feature>
<feature type="compositionally biased region" description="Low complexity" evidence="1">
    <location>
        <begin position="110"/>
        <end position="122"/>
    </location>
</feature>
<reference evidence="3 4" key="1">
    <citation type="submission" date="2024-11" db="EMBL/GenBank/DDBJ databases">
        <title>A near-complete genome assembly of Cinchona calisaya.</title>
        <authorList>
            <person name="Lian D.C."/>
            <person name="Zhao X.W."/>
            <person name="Wei L."/>
        </authorList>
    </citation>
    <scope>NUCLEOTIDE SEQUENCE [LARGE SCALE GENOMIC DNA]</scope>
    <source>
        <tissue evidence="3">Nenye</tissue>
    </source>
</reference>
<feature type="region of interest" description="Disordered" evidence="1">
    <location>
        <begin position="1"/>
        <end position="182"/>
    </location>
</feature>
<feature type="compositionally biased region" description="Polar residues" evidence="1">
    <location>
        <begin position="274"/>
        <end position="283"/>
    </location>
</feature>
<dbReference type="EMBL" id="JBJUIK010000016">
    <property type="protein sequence ID" value="KAL3500254.1"/>
    <property type="molecule type" value="Genomic_DNA"/>
</dbReference>
<dbReference type="PANTHER" id="PTHR33349">
    <property type="entry name" value="EMB|CAB62594.1"/>
    <property type="match status" value="1"/>
</dbReference>
<accession>A0ABD2Y3E8</accession>
<protein>
    <recommendedName>
        <fullName evidence="2">Calmodulin-binding domain-containing protein</fullName>
    </recommendedName>
</protein>
<feature type="domain" description="Calmodulin-binding" evidence="2">
    <location>
        <begin position="298"/>
        <end position="410"/>
    </location>
</feature>
<gene>
    <name evidence="3" type="ORF">ACH5RR_039347</name>
</gene>
<evidence type="ECO:0000313" key="3">
    <source>
        <dbReference type="EMBL" id="KAL3500254.1"/>
    </source>
</evidence>
<dbReference type="Proteomes" id="UP001630127">
    <property type="component" value="Unassembled WGS sequence"/>
</dbReference>
<organism evidence="3 4">
    <name type="scientific">Cinchona calisaya</name>
    <dbReference type="NCBI Taxonomy" id="153742"/>
    <lineage>
        <taxon>Eukaryota</taxon>
        <taxon>Viridiplantae</taxon>
        <taxon>Streptophyta</taxon>
        <taxon>Embryophyta</taxon>
        <taxon>Tracheophyta</taxon>
        <taxon>Spermatophyta</taxon>
        <taxon>Magnoliopsida</taxon>
        <taxon>eudicotyledons</taxon>
        <taxon>Gunneridae</taxon>
        <taxon>Pentapetalae</taxon>
        <taxon>asterids</taxon>
        <taxon>lamiids</taxon>
        <taxon>Gentianales</taxon>
        <taxon>Rubiaceae</taxon>
        <taxon>Cinchonoideae</taxon>
        <taxon>Cinchoneae</taxon>
        <taxon>Cinchona</taxon>
    </lineage>
</organism>
<evidence type="ECO:0000259" key="2">
    <source>
        <dbReference type="SMART" id="SM01054"/>
    </source>
</evidence>
<dbReference type="Pfam" id="PF07839">
    <property type="entry name" value="CaM_binding"/>
    <property type="match status" value="1"/>
</dbReference>
<feature type="compositionally biased region" description="Basic and acidic residues" evidence="1">
    <location>
        <begin position="350"/>
        <end position="363"/>
    </location>
</feature>
<feature type="compositionally biased region" description="Basic and acidic residues" evidence="1">
    <location>
        <begin position="284"/>
        <end position="316"/>
    </location>
</feature>
<proteinExistence type="predicted"/>